<feature type="coiled-coil region" evidence="7">
    <location>
        <begin position="240"/>
        <end position="267"/>
    </location>
</feature>
<dbReference type="GO" id="GO:0005874">
    <property type="term" value="C:microtubule"/>
    <property type="evidence" value="ECO:0007669"/>
    <property type="project" value="UniProtKB-KW"/>
</dbReference>
<evidence type="ECO:0000256" key="5">
    <source>
        <dbReference type="ARBA" id="ARBA00023054"/>
    </source>
</evidence>
<keyword evidence="3" id="KW-0493">Microtubule</keyword>
<dbReference type="AlphaFoldDB" id="A0A8S3ZKQ7"/>
<dbReference type="Pfam" id="PF01302">
    <property type="entry name" value="CAP_GLY"/>
    <property type="match status" value="1"/>
</dbReference>
<comment type="caution">
    <text evidence="10">The sequence shown here is derived from an EMBL/GenBank/DDBJ whole genome shotgun (WGS) entry which is preliminary data.</text>
</comment>
<proteinExistence type="predicted"/>
<evidence type="ECO:0000313" key="10">
    <source>
        <dbReference type="EMBL" id="CAG5130107.1"/>
    </source>
</evidence>
<dbReference type="Proteomes" id="UP000678393">
    <property type="component" value="Unassembled WGS sequence"/>
</dbReference>
<evidence type="ECO:0000256" key="1">
    <source>
        <dbReference type="ARBA" id="ARBA00004186"/>
    </source>
</evidence>
<feature type="coiled-coil region" evidence="7">
    <location>
        <begin position="40"/>
        <end position="67"/>
    </location>
</feature>
<comment type="subcellular location">
    <subcellularLocation>
        <location evidence="1">Cytoplasm</location>
        <location evidence="1">Cytoskeleton</location>
        <location evidence="1">Spindle</location>
    </subcellularLocation>
</comment>
<gene>
    <name evidence="10" type="ORF">CUNI_LOCUS15665</name>
</gene>
<evidence type="ECO:0000256" key="2">
    <source>
        <dbReference type="ARBA" id="ARBA00022490"/>
    </source>
</evidence>
<dbReference type="EMBL" id="CAJHNH020003846">
    <property type="protein sequence ID" value="CAG5130107.1"/>
    <property type="molecule type" value="Genomic_DNA"/>
</dbReference>
<dbReference type="GO" id="GO:0030286">
    <property type="term" value="C:dynein complex"/>
    <property type="evidence" value="ECO:0007669"/>
    <property type="project" value="UniProtKB-KW"/>
</dbReference>
<reference evidence="10" key="1">
    <citation type="submission" date="2021-04" db="EMBL/GenBank/DDBJ databases">
        <authorList>
            <consortium name="Molecular Ecology Group"/>
        </authorList>
    </citation>
    <scope>NUCLEOTIDE SEQUENCE</scope>
</reference>
<dbReference type="PANTHER" id="PTHR18916">
    <property type="entry name" value="DYNACTIN 1-RELATED MICROTUBULE-BINDING"/>
    <property type="match status" value="1"/>
</dbReference>
<evidence type="ECO:0000259" key="9">
    <source>
        <dbReference type="PROSITE" id="PS50245"/>
    </source>
</evidence>
<dbReference type="PROSITE" id="PS50245">
    <property type="entry name" value="CAP_GLY_2"/>
    <property type="match status" value="1"/>
</dbReference>
<feature type="region of interest" description="Disordered" evidence="8">
    <location>
        <begin position="124"/>
        <end position="200"/>
    </location>
</feature>
<keyword evidence="11" id="KW-1185">Reference proteome</keyword>
<dbReference type="PANTHER" id="PTHR18916:SF6">
    <property type="entry name" value="DYNACTIN SUBUNIT 1"/>
    <property type="match status" value="1"/>
</dbReference>
<sequence>MRDSCTELNDLVEDKEVAARAVAFVVNSTRKGIVPLCADIANLLRAKRSLEKKVYLLRREVEALRSSTSVSIRTSNSTSPTLPLTDKPQVADVTCLQERSRPCSRCSQCSSTVSNSPKLESTYSFKSYLPSPSVSRDALRRTSPRLARQIPRPPVNGTLQHCSAQTSPEMNTPRSAYTSRQGLEHATSAGRKNSLPEITGQPDVEVQKVSPKISKETQCRLLLPGNTPLEDQFIETLRINAKLAEDLGSARKENEVLKCRLKELEMNQLAKECAQEHYRQDSNHTESASTVSRVDSSHKSSNVLNVLFCYIRPRVPSPQGSHFYAEPLYGCKCTACEEAMGGEIHAALSTSLNEDLQKFPVNSKVMVQLGDHVVVKGDKTGRIRYIGHLDKIGKPNLLFVGLELDAPVGNHDGFFNNKRYYFCQKDHGLFVALHDIICKVCSKTTNGPGDGTEDSISTMANEFLSSVMMTSKKTDDFIALVGLTSKSSNNRASYTQEQCSLDHKVILTRDSDALKSEQISCAEDLV</sequence>
<feature type="region of interest" description="Disordered" evidence="8">
    <location>
        <begin position="276"/>
        <end position="295"/>
    </location>
</feature>
<name>A0A8S3ZKQ7_9EUPU</name>
<dbReference type="GO" id="GO:0005819">
    <property type="term" value="C:spindle"/>
    <property type="evidence" value="ECO:0007669"/>
    <property type="project" value="UniProtKB-SubCell"/>
</dbReference>
<accession>A0A8S3ZKQ7</accession>
<keyword evidence="6" id="KW-0206">Cytoskeleton</keyword>
<evidence type="ECO:0000256" key="6">
    <source>
        <dbReference type="ARBA" id="ARBA00023212"/>
    </source>
</evidence>
<keyword evidence="4" id="KW-0243">Dynein</keyword>
<feature type="domain" description="CAP-Gly" evidence="9">
    <location>
        <begin position="398"/>
        <end position="432"/>
    </location>
</feature>
<feature type="compositionally biased region" description="Polar residues" evidence="8">
    <location>
        <begin position="285"/>
        <end position="295"/>
    </location>
</feature>
<evidence type="ECO:0000256" key="4">
    <source>
        <dbReference type="ARBA" id="ARBA00023017"/>
    </source>
</evidence>
<keyword evidence="5 7" id="KW-0175">Coiled coil</keyword>
<organism evidence="10 11">
    <name type="scientific">Candidula unifasciata</name>
    <dbReference type="NCBI Taxonomy" id="100452"/>
    <lineage>
        <taxon>Eukaryota</taxon>
        <taxon>Metazoa</taxon>
        <taxon>Spiralia</taxon>
        <taxon>Lophotrochozoa</taxon>
        <taxon>Mollusca</taxon>
        <taxon>Gastropoda</taxon>
        <taxon>Heterobranchia</taxon>
        <taxon>Euthyneura</taxon>
        <taxon>Panpulmonata</taxon>
        <taxon>Eupulmonata</taxon>
        <taxon>Stylommatophora</taxon>
        <taxon>Helicina</taxon>
        <taxon>Helicoidea</taxon>
        <taxon>Geomitridae</taxon>
        <taxon>Candidula</taxon>
    </lineage>
</organism>
<dbReference type="InterPro" id="IPR036859">
    <property type="entry name" value="CAP-Gly_dom_sf"/>
</dbReference>
<dbReference type="OrthoDB" id="2130750at2759"/>
<evidence type="ECO:0000256" key="3">
    <source>
        <dbReference type="ARBA" id="ARBA00022701"/>
    </source>
</evidence>
<evidence type="ECO:0000256" key="8">
    <source>
        <dbReference type="SAM" id="MobiDB-lite"/>
    </source>
</evidence>
<dbReference type="SMART" id="SM01052">
    <property type="entry name" value="CAP_GLY"/>
    <property type="match status" value="1"/>
</dbReference>
<dbReference type="InterPro" id="IPR000938">
    <property type="entry name" value="CAP-Gly_domain"/>
</dbReference>
<protein>
    <recommendedName>
        <fullName evidence="9">CAP-Gly domain-containing protein</fullName>
    </recommendedName>
</protein>
<evidence type="ECO:0000313" key="11">
    <source>
        <dbReference type="Proteomes" id="UP000678393"/>
    </source>
</evidence>
<feature type="compositionally biased region" description="Polar residues" evidence="8">
    <location>
        <begin position="157"/>
        <end position="181"/>
    </location>
</feature>
<feature type="compositionally biased region" description="Polar residues" evidence="8">
    <location>
        <begin position="124"/>
        <end position="134"/>
    </location>
</feature>
<dbReference type="SUPFAM" id="SSF74924">
    <property type="entry name" value="Cap-Gly domain"/>
    <property type="match status" value="1"/>
</dbReference>
<keyword evidence="2" id="KW-0963">Cytoplasm</keyword>
<evidence type="ECO:0000256" key="7">
    <source>
        <dbReference type="SAM" id="Coils"/>
    </source>
</evidence>
<dbReference type="Gene3D" id="2.30.30.190">
    <property type="entry name" value="CAP Gly-rich-like domain"/>
    <property type="match status" value="1"/>
</dbReference>